<dbReference type="Proteomes" id="UP000614741">
    <property type="component" value="Unassembled WGS sequence"/>
</dbReference>
<evidence type="ECO:0000313" key="2">
    <source>
        <dbReference type="Proteomes" id="UP000614741"/>
    </source>
</evidence>
<reference evidence="1 2" key="1">
    <citation type="submission" date="2021-01" db="EMBL/GenBank/DDBJ databases">
        <title>Whole genome shotgun sequence of Cellulomonas phragmiteti NBRC 110785.</title>
        <authorList>
            <person name="Komaki H."/>
            <person name="Tamura T."/>
        </authorList>
    </citation>
    <scope>NUCLEOTIDE SEQUENCE [LARGE SCALE GENOMIC DNA]</scope>
    <source>
        <strain evidence="1 2">NBRC 110785</strain>
    </source>
</reference>
<dbReference type="EMBL" id="BONP01000047">
    <property type="protein sequence ID" value="GIG41924.1"/>
    <property type="molecule type" value="Genomic_DNA"/>
</dbReference>
<keyword evidence="2" id="KW-1185">Reference proteome</keyword>
<sequence length="763" mass="78930">MELGVLERSPEAGDVGAVDDLVAGFVTRAERFESRAGVVRAAGQQLVSVSVGAWASALGQRATRIAAGLDDSAGGCRQVAGVLARYGAALRGLERRVMVARHEVGTARIRAVAARERYAAAALAGGAASVPWAWSDVPAFPAVPAAAGELRVWQAAVQDAAAGLRAFRACCDEREDLDRATAARLVGIDVMTAYAPGTGVDAVIDVPLVQAVASAAAGTVTAEQARVMAVWFVETAERLSGDPGDETLAAFTGFLQQWGDDAELMATVFAGVGGIGTVRLVTLLGEQMFVGAPERNAALAAAGSAVRSALVSASSTWSTSEAEEFAAGMVQEALRVSGTLSAIGYVFADPRGSRMSATFTIAMADALDRIEQGGEGTWRAGPGSPGHMLDTAGMLTSDGGAHDAAARVFETLGEYPQSARDWLTGAGLDWSSEFSADFADDRVEYWFGRREWGLGGSDGFVGIAALWAGVQAEAGNLPVNVQIAAINASVLDELSGNPSLSPLQVAGEGSANLARALAGQLPGLVEVGFERGYPKDKDAGYWIDATVPYIEGTIVTARVSRDWVRPVLTAAVADDAARAMLHAAALEYQEQILTGVVHGPASASEALESLVAVWGGIDGATYSAAEVRQYLYDQQVSGTLNVGKTAIGIGASLAPGGMVTAVGVEIGLSYLQHLAEEALTGGPLPESATHSAVPSSVGSLDEFFAVSVEEYRRLGLWDKTSGHAGDFDSEAAKDIARDLVSDYENVVSAMRMSASDRLKGDAG</sequence>
<accession>A0ABQ4DRF6</accession>
<name>A0ABQ4DRF6_9CELL</name>
<gene>
    <name evidence="1" type="ORF">Cph01nite_36860</name>
</gene>
<evidence type="ECO:0008006" key="3">
    <source>
        <dbReference type="Google" id="ProtNLM"/>
    </source>
</evidence>
<dbReference type="RefSeq" id="WP_203676528.1">
    <property type="nucleotide sequence ID" value="NZ_BONP01000047.1"/>
</dbReference>
<comment type="caution">
    <text evidence="1">The sequence shown here is derived from an EMBL/GenBank/DDBJ whole genome shotgun (WGS) entry which is preliminary data.</text>
</comment>
<protein>
    <recommendedName>
        <fullName evidence="3">WXG100 family type VII secretion target</fullName>
    </recommendedName>
</protein>
<evidence type="ECO:0000313" key="1">
    <source>
        <dbReference type="EMBL" id="GIG41924.1"/>
    </source>
</evidence>
<proteinExistence type="predicted"/>
<organism evidence="1 2">
    <name type="scientific">Cellulomonas phragmiteti</name>
    <dbReference type="NCBI Taxonomy" id="478780"/>
    <lineage>
        <taxon>Bacteria</taxon>
        <taxon>Bacillati</taxon>
        <taxon>Actinomycetota</taxon>
        <taxon>Actinomycetes</taxon>
        <taxon>Micrococcales</taxon>
        <taxon>Cellulomonadaceae</taxon>
        <taxon>Cellulomonas</taxon>
    </lineage>
</organism>